<keyword evidence="9" id="KW-1185">Reference proteome</keyword>
<dbReference type="HOGENOM" id="CLU_125101_2_0_1"/>
<dbReference type="NCBIfam" id="TIGR01147">
    <property type="entry name" value="V_ATP_synt_G"/>
    <property type="match status" value="1"/>
</dbReference>
<dbReference type="Gene3D" id="1.20.5.2950">
    <property type="match status" value="1"/>
</dbReference>
<dbReference type="Pfam" id="PF03179">
    <property type="entry name" value="V-ATPase_G"/>
    <property type="match status" value="1"/>
</dbReference>
<comment type="subunit">
    <text evidence="5">V-ATPase is a heteromultimeric enzyme made up of two complexes: the ATP-hydrolytic V1 complex and the proton translocation V0 complex.</text>
</comment>
<keyword evidence="6" id="KW-0175">Coiled coil</keyword>
<comment type="function">
    <text evidence="5">Subunit of the V1 complex of vacuolar(H+)-ATPase (V-ATPase), a multisubunit enzyme composed of a peripheral complex (V1) that hydrolyzes ATP and a membrane integral complex (V0) that translocates protons. V-ATPase is responsible for acidifying and maintaining the pH of intracellular compartments and in some cell types, is targeted to the plasma membrane, where it is responsible for acidifying the extracellular environment.</text>
</comment>
<dbReference type="FunFam" id="1.20.5.2950:FF:000001">
    <property type="entry name" value="V-type proton ATPase subunit G"/>
    <property type="match status" value="1"/>
</dbReference>
<name>A0A075B0A4_ROZAC</name>
<organism evidence="7 9">
    <name type="scientific">Rozella allomycis (strain CSF55)</name>
    <dbReference type="NCBI Taxonomy" id="988480"/>
    <lineage>
        <taxon>Eukaryota</taxon>
        <taxon>Fungi</taxon>
        <taxon>Fungi incertae sedis</taxon>
        <taxon>Cryptomycota</taxon>
        <taxon>Cryptomycota incertae sedis</taxon>
        <taxon>Rozella</taxon>
    </lineage>
</organism>
<dbReference type="OrthoDB" id="250802at2759"/>
<keyword evidence="3 5" id="KW-0375">Hydrogen ion transport</keyword>
<dbReference type="PANTHER" id="PTHR12713:SF11">
    <property type="entry name" value="V-TYPE PROTON ATPASE SUBUNIT G"/>
    <property type="match status" value="1"/>
</dbReference>
<evidence type="ECO:0000256" key="6">
    <source>
        <dbReference type="SAM" id="Coils"/>
    </source>
</evidence>
<dbReference type="GO" id="GO:0016887">
    <property type="term" value="F:ATP hydrolysis activity"/>
    <property type="evidence" value="ECO:0007669"/>
    <property type="project" value="TreeGrafter"/>
</dbReference>
<dbReference type="Proteomes" id="UP000281549">
    <property type="component" value="Unassembled WGS sequence"/>
</dbReference>
<dbReference type="PANTHER" id="PTHR12713">
    <property type="entry name" value="VACUOLAR ATP SYNTHASE SUBUNIT G"/>
    <property type="match status" value="1"/>
</dbReference>
<evidence type="ECO:0000256" key="2">
    <source>
        <dbReference type="ARBA" id="ARBA00022448"/>
    </source>
</evidence>
<gene>
    <name evidence="7" type="ORF">O9G_005798</name>
    <name evidence="8" type="ORF">ROZALSC1DRAFT_31740</name>
</gene>
<evidence type="ECO:0000256" key="5">
    <source>
        <dbReference type="RuleBase" id="RU364019"/>
    </source>
</evidence>
<dbReference type="EMBL" id="ML006778">
    <property type="protein sequence ID" value="RKP16246.1"/>
    <property type="molecule type" value="Genomic_DNA"/>
</dbReference>
<dbReference type="STRING" id="988480.A0A075B0A4"/>
<reference evidence="10" key="2">
    <citation type="journal article" date="2018" name="Nat. Microbiol.">
        <title>Leveraging single-cell genomics to expand the fungal tree of life.</title>
        <authorList>
            <person name="Ahrendt S.R."/>
            <person name="Quandt C.A."/>
            <person name="Ciobanu D."/>
            <person name="Clum A."/>
            <person name="Salamov A."/>
            <person name="Andreopoulos B."/>
            <person name="Cheng J.F."/>
            <person name="Woyke T."/>
            <person name="Pelin A."/>
            <person name="Henrissat B."/>
            <person name="Reynolds N.K."/>
            <person name="Benny G.L."/>
            <person name="Smith M.E."/>
            <person name="James T.Y."/>
            <person name="Grigoriev I.V."/>
        </authorList>
    </citation>
    <scope>NUCLEOTIDE SEQUENCE [LARGE SCALE GENOMIC DNA]</scope>
    <source>
        <strain evidence="10">CSF55</strain>
    </source>
</reference>
<protein>
    <recommendedName>
        <fullName evidence="5">V-type proton ATPase subunit G</fullName>
    </recommendedName>
</protein>
<sequence>MAAQNSQGIQILLDAEKEASKIVQKSRQYRVQKLKDAKTEAQKEIEALKAQKEQEFNSFESNYVGSTDEAVLAVENQIQQKLQEIRLQFDQNREKVIQKMLQVVSTVQPTFHVNAIPKGTDIVSR</sequence>
<accession>A0A075B0A4</accession>
<keyword evidence="4 5" id="KW-0406">Ion transport</keyword>
<dbReference type="GO" id="GO:0046961">
    <property type="term" value="F:proton-transporting ATPase activity, rotational mechanism"/>
    <property type="evidence" value="ECO:0007669"/>
    <property type="project" value="InterPro"/>
</dbReference>
<keyword evidence="2 5" id="KW-0813">Transport</keyword>
<evidence type="ECO:0000313" key="7">
    <source>
        <dbReference type="EMBL" id="EPZ36009.1"/>
    </source>
</evidence>
<proteinExistence type="inferred from homology"/>
<reference evidence="8" key="3">
    <citation type="submission" date="2018-08" db="EMBL/GenBank/DDBJ databases">
        <title>Leveraging single-cell genomics to expand the Fungal Tree of Life.</title>
        <authorList>
            <consortium name="DOE Joint Genome Institute"/>
            <person name="Ahrendt S.R."/>
            <person name="Quandt C.A."/>
            <person name="Ciobanu D."/>
            <person name="Clum A."/>
            <person name="Salamov A."/>
            <person name="Andreopoulos B."/>
            <person name="Cheng J.-F."/>
            <person name="Woyke T."/>
            <person name="Pelin A."/>
            <person name="Henrissat B."/>
            <person name="Reynolds N."/>
            <person name="Benny G.L."/>
            <person name="Smith M.E."/>
            <person name="James T.Y."/>
            <person name="Grigoriev I.V."/>
        </authorList>
    </citation>
    <scope>NUCLEOTIDE SEQUENCE</scope>
    <source>
        <strain evidence="8">CSF55</strain>
    </source>
</reference>
<evidence type="ECO:0000313" key="10">
    <source>
        <dbReference type="Proteomes" id="UP000281549"/>
    </source>
</evidence>
<evidence type="ECO:0000256" key="1">
    <source>
        <dbReference type="ARBA" id="ARBA00010066"/>
    </source>
</evidence>
<reference evidence="7 9" key="1">
    <citation type="journal article" date="2013" name="Curr. Biol.">
        <title>Shared signatures of parasitism and phylogenomics unite Cryptomycota and microsporidia.</title>
        <authorList>
            <person name="James T.Y."/>
            <person name="Pelin A."/>
            <person name="Bonen L."/>
            <person name="Ahrendt S."/>
            <person name="Sain D."/>
            <person name="Corradi N."/>
            <person name="Stajich J.E."/>
        </authorList>
    </citation>
    <scope>NUCLEOTIDE SEQUENCE [LARGE SCALE GENOMIC DNA]</scope>
    <source>
        <strain evidence="7 9">CSF55</strain>
        <strain evidence="7 9">CSF55</strain>
    </source>
</reference>
<dbReference type="Proteomes" id="UP000030755">
    <property type="component" value="Unassembled WGS sequence"/>
</dbReference>
<evidence type="ECO:0000313" key="8">
    <source>
        <dbReference type="EMBL" id="RKP16246.1"/>
    </source>
</evidence>
<evidence type="ECO:0000256" key="4">
    <source>
        <dbReference type="ARBA" id="ARBA00023065"/>
    </source>
</evidence>
<feature type="coiled-coil region" evidence="6">
    <location>
        <begin position="31"/>
        <end position="58"/>
    </location>
</feature>
<comment type="similarity">
    <text evidence="1 5">Belongs to the V-ATPase G subunit family.</text>
</comment>
<dbReference type="InterPro" id="IPR005124">
    <property type="entry name" value="V-ATPase_G"/>
</dbReference>
<dbReference type="OMA" id="EHMGSKD"/>
<evidence type="ECO:0000313" key="9">
    <source>
        <dbReference type="Proteomes" id="UP000030755"/>
    </source>
</evidence>
<dbReference type="AlphaFoldDB" id="A0A075B0A4"/>
<dbReference type="EMBL" id="KE560689">
    <property type="protein sequence ID" value="EPZ36009.1"/>
    <property type="molecule type" value="Genomic_DNA"/>
</dbReference>
<evidence type="ECO:0000256" key="3">
    <source>
        <dbReference type="ARBA" id="ARBA00022781"/>
    </source>
</evidence>
<dbReference type="GO" id="GO:0000221">
    <property type="term" value="C:vacuolar proton-transporting V-type ATPase, V1 domain"/>
    <property type="evidence" value="ECO:0007669"/>
    <property type="project" value="TreeGrafter"/>
</dbReference>